<evidence type="ECO:0008006" key="6">
    <source>
        <dbReference type="Google" id="ProtNLM"/>
    </source>
</evidence>
<evidence type="ECO:0000313" key="2">
    <source>
        <dbReference type="EMBL" id="RYN27230.1"/>
    </source>
</evidence>
<reference evidence="2 5" key="2">
    <citation type="journal article" date="2019" name="bioRxiv">
        <title>Genomics, evolutionary history and diagnostics of the Alternaria alternata species group including apple and Asian pear pathotypes.</title>
        <authorList>
            <person name="Armitage A.D."/>
            <person name="Cockerton H.M."/>
            <person name="Sreenivasaprasad S."/>
            <person name="Woodhall J.W."/>
            <person name="Lane C.R."/>
            <person name="Harrison R.J."/>
            <person name="Clarkson J.P."/>
        </authorList>
    </citation>
    <scope>NUCLEOTIDE SEQUENCE</scope>
    <source>
        <strain evidence="2">FERA 1164</strain>
        <strain evidence="5">FERA 635</strain>
    </source>
</reference>
<evidence type="ECO:0000256" key="1">
    <source>
        <dbReference type="SAM" id="MobiDB-lite"/>
    </source>
</evidence>
<protein>
    <recommendedName>
        <fullName evidence="6">HNH nuclease domain-containing protein</fullName>
    </recommendedName>
</protein>
<dbReference type="EMBL" id="PDXB01000015">
    <property type="protein sequence ID" value="RYN27230.1"/>
    <property type="molecule type" value="Genomic_DNA"/>
</dbReference>
<dbReference type="Proteomes" id="UP000293195">
    <property type="component" value="Unassembled WGS sequence"/>
</dbReference>
<evidence type="ECO:0000313" key="3">
    <source>
        <dbReference type="EMBL" id="RYO05751.1"/>
    </source>
</evidence>
<gene>
    <name evidence="2" type="ORF">AA0115_g6550</name>
    <name evidence="3" type="ORF">AA0119_g3095</name>
</gene>
<comment type="caution">
    <text evidence="2">The sequence shown here is derived from an EMBL/GenBank/DDBJ whole genome shotgun (WGS) entry which is preliminary data.</text>
</comment>
<feature type="region of interest" description="Disordered" evidence="1">
    <location>
        <begin position="113"/>
        <end position="140"/>
    </location>
</feature>
<name>A0AB37WIS3_9PLEO</name>
<evidence type="ECO:0000313" key="4">
    <source>
        <dbReference type="Proteomes" id="UP000292340"/>
    </source>
</evidence>
<evidence type="ECO:0000313" key="5">
    <source>
        <dbReference type="Proteomes" id="UP000293195"/>
    </source>
</evidence>
<keyword evidence="5" id="KW-1185">Reference proteome</keyword>
<dbReference type="Proteomes" id="UP000292340">
    <property type="component" value="Unassembled WGS sequence"/>
</dbReference>
<dbReference type="AlphaFoldDB" id="A0AB37WIS3"/>
<accession>A0AB37WIS3</accession>
<sequence length="298" mass="33189">MSEDPSIEWRILTELAAWNRSNPAPTQPPNEMADHPYHRSAEAALSRLANFRTQNPLRFMTAPAAPSLSPGLPSPLVSLITSIPQQSRSTPNMSQFHPSRMNIPPTAYAPAYASAHQTSHANHMPPPATQSPSLRPSEPQAYGPLVHPEPLACLTYNMVYDRVYLVLRDNLSEWWTKNPDALQNVSQRLAGQIRFSGQRGMFGPDGIQSLNRINMFIGREGIYRYLCLAVLPNHGELSTLLKGDLCEKDGNDPMYDEELLAMCKEGFDKVAVRLHADIVVQDELRRARTSSHGVAVQE</sequence>
<organism evidence="2 4">
    <name type="scientific">Alternaria tenuissima</name>
    <dbReference type="NCBI Taxonomy" id="119927"/>
    <lineage>
        <taxon>Eukaryota</taxon>
        <taxon>Fungi</taxon>
        <taxon>Dikarya</taxon>
        <taxon>Ascomycota</taxon>
        <taxon>Pezizomycotina</taxon>
        <taxon>Dothideomycetes</taxon>
        <taxon>Pleosporomycetidae</taxon>
        <taxon>Pleosporales</taxon>
        <taxon>Pleosporineae</taxon>
        <taxon>Pleosporaceae</taxon>
        <taxon>Alternaria</taxon>
        <taxon>Alternaria sect. Alternaria</taxon>
        <taxon>Alternaria alternata complex</taxon>
    </lineage>
</organism>
<proteinExistence type="predicted"/>
<reference evidence="2" key="1">
    <citation type="submission" date="2017-10" db="EMBL/GenBank/DDBJ databases">
        <authorList>
            <person name="Armitage A.D."/>
            <person name="Barbara D.J."/>
            <person name="Woodhall J.W."/>
            <person name="Sreenivasaprasad S."/>
            <person name="Lane C.R."/>
            <person name="Clarkson J.P."/>
            <person name="Harrison R.J."/>
        </authorList>
    </citation>
    <scope>NUCLEOTIDE SEQUENCE</scope>
    <source>
        <strain evidence="2">FERA 1164</strain>
        <strain evidence="3">FERA 635</strain>
    </source>
</reference>
<dbReference type="EMBL" id="PDXF01000008">
    <property type="protein sequence ID" value="RYO05751.1"/>
    <property type="molecule type" value="Genomic_DNA"/>
</dbReference>